<organism evidence="2 3">
    <name type="scientific">Klenkia brasiliensis</name>
    <dbReference type="NCBI Taxonomy" id="333142"/>
    <lineage>
        <taxon>Bacteria</taxon>
        <taxon>Bacillati</taxon>
        <taxon>Actinomycetota</taxon>
        <taxon>Actinomycetes</taxon>
        <taxon>Geodermatophilales</taxon>
        <taxon>Geodermatophilaceae</taxon>
        <taxon>Klenkia</taxon>
    </lineage>
</organism>
<evidence type="ECO:0000256" key="1">
    <source>
        <dbReference type="SAM" id="MobiDB-lite"/>
    </source>
</evidence>
<dbReference type="EMBL" id="FNCF01000001">
    <property type="protein sequence ID" value="SDF48837.1"/>
    <property type="molecule type" value="Genomic_DNA"/>
</dbReference>
<dbReference type="AlphaFoldDB" id="A0A1G7LH36"/>
<evidence type="ECO:0000313" key="2">
    <source>
        <dbReference type="EMBL" id="SDF48837.1"/>
    </source>
</evidence>
<gene>
    <name evidence="2" type="ORF">SAMN05660324_0264</name>
</gene>
<protein>
    <submittedName>
        <fullName evidence="2">Uncharacterized protein</fullName>
    </submittedName>
</protein>
<evidence type="ECO:0000313" key="3">
    <source>
        <dbReference type="Proteomes" id="UP000198863"/>
    </source>
</evidence>
<reference evidence="3" key="1">
    <citation type="submission" date="2016-10" db="EMBL/GenBank/DDBJ databases">
        <authorList>
            <person name="Varghese N."/>
            <person name="Submissions S."/>
        </authorList>
    </citation>
    <scope>NUCLEOTIDE SEQUENCE [LARGE SCALE GENOMIC DNA]</scope>
    <source>
        <strain evidence="3">DSM 44526</strain>
    </source>
</reference>
<dbReference type="RefSeq" id="WP_091057023.1">
    <property type="nucleotide sequence ID" value="NZ_FNCF01000001.1"/>
</dbReference>
<name>A0A1G7LH36_9ACTN</name>
<feature type="region of interest" description="Disordered" evidence="1">
    <location>
        <begin position="1"/>
        <end position="23"/>
    </location>
</feature>
<keyword evidence="3" id="KW-1185">Reference proteome</keyword>
<proteinExistence type="predicted"/>
<dbReference type="Proteomes" id="UP000198863">
    <property type="component" value="Unassembled WGS sequence"/>
</dbReference>
<dbReference type="OrthoDB" id="5193776at2"/>
<accession>A0A1G7LH36</accession>
<sequence>MPDGDTFRLPPVPLASGDRLADPDGRTVVGVELVLTTADGGSTRIPLRAEHGAWWAPRHPEG</sequence>